<keyword evidence="2" id="KW-1185">Reference proteome</keyword>
<accession>A0A0T5NST0</accession>
<dbReference type="PATRIC" id="fig|1641875.4.peg.656"/>
<organism evidence="1 2">
    <name type="scientific">Roseovarius atlanticus</name>
    <dbReference type="NCBI Taxonomy" id="1641875"/>
    <lineage>
        <taxon>Bacteria</taxon>
        <taxon>Pseudomonadati</taxon>
        <taxon>Pseudomonadota</taxon>
        <taxon>Alphaproteobacteria</taxon>
        <taxon>Rhodobacterales</taxon>
        <taxon>Roseobacteraceae</taxon>
        <taxon>Roseovarius</taxon>
    </lineage>
</organism>
<gene>
    <name evidence="1" type="ORF">XM53_14265</name>
</gene>
<dbReference type="EMBL" id="LAXJ01000016">
    <property type="protein sequence ID" value="KRS11856.1"/>
    <property type="molecule type" value="Genomic_DNA"/>
</dbReference>
<dbReference type="STRING" id="1641875.XM53_14265"/>
<dbReference type="AlphaFoldDB" id="A0A0T5NST0"/>
<comment type="caution">
    <text evidence="1">The sequence shown here is derived from an EMBL/GenBank/DDBJ whole genome shotgun (WGS) entry which is preliminary data.</text>
</comment>
<reference evidence="1 2" key="1">
    <citation type="submission" date="2015-04" db="EMBL/GenBank/DDBJ databases">
        <title>The draft genome sequence of Roseovarius sp.R12b.</title>
        <authorList>
            <person name="Li G."/>
            <person name="Lai Q."/>
            <person name="Shao Z."/>
            <person name="Yan P."/>
        </authorList>
    </citation>
    <scope>NUCLEOTIDE SEQUENCE [LARGE SCALE GENOMIC DNA]</scope>
    <source>
        <strain evidence="1 2">R12B</strain>
    </source>
</reference>
<evidence type="ECO:0000313" key="2">
    <source>
        <dbReference type="Proteomes" id="UP000051295"/>
    </source>
</evidence>
<protein>
    <submittedName>
        <fullName evidence="1">Uncharacterized protein</fullName>
    </submittedName>
</protein>
<evidence type="ECO:0000313" key="1">
    <source>
        <dbReference type="EMBL" id="KRS11856.1"/>
    </source>
</evidence>
<sequence length="85" mass="9108">MFKALAMPASPPFVGVPGCRRSDLEPKDSFMTYQDSLVACGVSAAGTIRGRERGSGAWRACMRRQTGAVNFARDLPPVQGSSFNI</sequence>
<proteinExistence type="predicted"/>
<dbReference type="Proteomes" id="UP000051295">
    <property type="component" value="Unassembled WGS sequence"/>
</dbReference>
<name>A0A0T5NST0_9RHOB</name>